<keyword evidence="3" id="KW-0731">Sigma factor</keyword>
<evidence type="ECO:0000256" key="5">
    <source>
        <dbReference type="ARBA" id="ARBA00023163"/>
    </source>
</evidence>
<dbReference type="Pfam" id="PF04542">
    <property type="entry name" value="Sigma70_r2"/>
    <property type="match status" value="1"/>
</dbReference>
<accession>X0VV07</accession>
<dbReference type="PROSITE" id="PS01063">
    <property type="entry name" value="SIGMA70_ECF"/>
    <property type="match status" value="1"/>
</dbReference>
<feature type="domain" description="RNA polymerase sigma factor 70 region 4 type 2" evidence="7">
    <location>
        <begin position="118"/>
        <end position="170"/>
    </location>
</feature>
<dbReference type="InterPro" id="IPR036388">
    <property type="entry name" value="WH-like_DNA-bd_sf"/>
</dbReference>
<dbReference type="InterPro" id="IPR013249">
    <property type="entry name" value="RNA_pol_sigma70_r4_t2"/>
</dbReference>
<evidence type="ECO:0000256" key="3">
    <source>
        <dbReference type="ARBA" id="ARBA00023082"/>
    </source>
</evidence>
<dbReference type="InterPro" id="IPR039425">
    <property type="entry name" value="RNA_pol_sigma-70-like"/>
</dbReference>
<dbReference type="GO" id="GO:0003677">
    <property type="term" value="F:DNA binding"/>
    <property type="evidence" value="ECO:0007669"/>
    <property type="project" value="UniProtKB-KW"/>
</dbReference>
<dbReference type="PANTHER" id="PTHR43133">
    <property type="entry name" value="RNA POLYMERASE ECF-TYPE SIGMA FACTO"/>
    <property type="match status" value="1"/>
</dbReference>
<dbReference type="InterPro" id="IPR013324">
    <property type="entry name" value="RNA_pol_sigma_r3/r4-like"/>
</dbReference>
<keyword evidence="4" id="KW-0238">DNA-binding</keyword>
<keyword evidence="5" id="KW-0804">Transcription</keyword>
<dbReference type="InterPro" id="IPR013325">
    <property type="entry name" value="RNA_pol_sigma_r2"/>
</dbReference>
<dbReference type="SUPFAM" id="SSF88659">
    <property type="entry name" value="Sigma3 and sigma4 domains of RNA polymerase sigma factors"/>
    <property type="match status" value="1"/>
</dbReference>
<evidence type="ECO:0000259" key="7">
    <source>
        <dbReference type="Pfam" id="PF08281"/>
    </source>
</evidence>
<dbReference type="EMBL" id="BARS01030463">
    <property type="protein sequence ID" value="GAG22100.1"/>
    <property type="molecule type" value="Genomic_DNA"/>
</dbReference>
<dbReference type="CDD" id="cd06171">
    <property type="entry name" value="Sigma70_r4"/>
    <property type="match status" value="1"/>
</dbReference>
<protein>
    <recommendedName>
        <fullName evidence="9">HTH luxR-type domain-containing protein</fullName>
    </recommendedName>
</protein>
<dbReference type="Gene3D" id="1.10.10.10">
    <property type="entry name" value="Winged helix-like DNA-binding domain superfamily/Winged helix DNA-binding domain"/>
    <property type="match status" value="1"/>
</dbReference>
<dbReference type="Pfam" id="PF08281">
    <property type="entry name" value="Sigma70_r4_2"/>
    <property type="match status" value="1"/>
</dbReference>
<dbReference type="NCBIfam" id="TIGR02937">
    <property type="entry name" value="sigma70-ECF"/>
    <property type="match status" value="1"/>
</dbReference>
<evidence type="ECO:0000259" key="6">
    <source>
        <dbReference type="Pfam" id="PF04542"/>
    </source>
</evidence>
<dbReference type="GO" id="GO:0006352">
    <property type="term" value="P:DNA-templated transcription initiation"/>
    <property type="evidence" value="ECO:0007669"/>
    <property type="project" value="InterPro"/>
</dbReference>
<dbReference type="AlphaFoldDB" id="X0VV07"/>
<evidence type="ECO:0000256" key="4">
    <source>
        <dbReference type="ARBA" id="ARBA00023125"/>
    </source>
</evidence>
<dbReference type="InterPro" id="IPR014284">
    <property type="entry name" value="RNA_pol_sigma-70_dom"/>
</dbReference>
<dbReference type="PANTHER" id="PTHR43133:SF8">
    <property type="entry name" value="RNA POLYMERASE SIGMA FACTOR HI_1459-RELATED"/>
    <property type="match status" value="1"/>
</dbReference>
<name>X0VV07_9ZZZZ</name>
<evidence type="ECO:0000256" key="2">
    <source>
        <dbReference type="ARBA" id="ARBA00023015"/>
    </source>
</evidence>
<reference evidence="8" key="1">
    <citation type="journal article" date="2014" name="Front. Microbiol.">
        <title>High frequency of phylogenetically diverse reductive dehalogenase-homologous genes in deep subseafloor sedimentary metagenomes.</title>
        <authorList>
            <person name="Kawai M."/>
            <person name="Futagami T."/>
            <person name="Toyoda A."/>
            <person name="Takaki Y."/>
            <person name="Nishi S."/>
            <person name="Hori S."/>
            <person name="Arai W."/>
            <person name="Tsubouchi T."/>
            <person name="Morono Y."/>
            <person name="Uchiyama I."/>
            <person name="Ito T."/>
            <person name="Fujiyama A."/>
            <person name="Inagaki F."/>
            <person name="Takami H."/>
        </authorList>
    </citation>
    <scope>NUCLEOTIDE SEQUENCE</scope>
    <source>
        <strain evidence="8">Expedition CK06-06</strain>
    </source>
</reference>
<dbReference type="Gene3D" id="1.10.1740.10">
    <property type="match status" value="1"/>
</dbReference>
<keyword evidence="2" id="KW-0805">Transcription regulation</keyword>
<comment type="similarity">
    <text evidence="1">Belongs to the sigma-70 factor family. ECF subfamily.</text>
</comment>
<organism evidence="8">
    <name type="scientific">marine sediment metagenome</name>
    <dbReference type="NCBI Taxonomy" id="412755"/>
    <lineage>
        <taxon>unclassified sequences</taxon>
        <taxon>metagenomes</taxon>
        <taxon>ecological metagenomes</taxon>
    </lineage>
</organism>
<proteinExistence type="inferred from homology"/>
<evidence type="ECO:0000256" key="1">
    <source>
        <dbReference type="ARBA" id="ARBA00010641"/>
    </source>
</evidence>
<dbReference type="GO" id="GO:0016987">
    <property type="term" value="F:sigma factor activity"/>
    <property type="evidence" value="ECO:0007669"/>
    <property type="project" value="UniProtKB-KW"/>
</dbReference>
<feature type="domain" description="RNA polymerase sigma-70 region 2" evidence="6">
    <location>
        <begin position="24"/>
        <end position="87"/>
    </location>
</feature>
<evidence type="ECO:0000313" key="8">
    <source>
        <dbReference type="EMBL" id="GAG22100.1"/>
    </source>
</evidence>
<evidence type="ECO:0008006" key="9">
    <source>
        <dbReference type="Google" id="ProtNLM"/>
    </source>
</evidence>
<dbReference type="InterPro" id="IPR007627">
    <property type="entry name" value="RNA_pol_sigma70_r2"/>
</dbReference>
<comment type="caution">
    <text evidence="8">The sequence shown here is derived from an EMBL/GenBank/DDBJ whole genome shotgun (WGS) entry which is preliminary data.</text>
</comment>
<dbReference type="InterPro" id="IPR000838">
    <property type="entry name" value="RNA_pol_sigma70_ECF_CS"/>
</dbReference>
<gene>
    <name evidence="8" type="ORF">S01H1_47510</name>
</gene>
<dbReference type="SUPFAM" id="SSF88946">
    <property type="entry name" value="Sigma2 domain of RNA polymerase sigma factors"/>
    <property type="match status" value="1"/>
</dbReference>
<sequence>MAGSAAVEGSVAALDLEERFTAFVTTHRDRARRLAWRLVGGDEAAAEDVTQEAFVKAYRSLGRFREDSKLETWFYRILVRQASSYRRWRAVRQRWSGGWREDVADPAPQVPGDPGLRRRIAGALGRLTGRQREAFILVHLEGFTVRESAKLLGKPTGTVKSHLHRALRTLRAELADLQDFDGGRRQ</sequence>